<feature type="region of interest" description="Disordered" evidence="5">
    <location>
        <begin position="361"/>
        <end position="396"/>
    </location>
</feature>
<feature type="compositionally biased region" description="Low complexity" evidence="5">
    <location>
        <begin position="541"/>
        <end position="556"/>
    </location>
</feature>
<feature type="transmembrane region" description="Helical" evidence="6">
    <location>
        <begin position="323"/>
        <end position="348"/>
    </location>
</feature>
<accession>A0A3Q3LH53</accession>
<keyword evidence="1 7" id="KW-0732">Signal</keyword>
<feature type="compositionally biased region" description="Polar residues" evidence="5">
    <location>
        <begin position="557"/>
        <end position="573"/>
    </location>
</feature>
<dbReference type="CDD" id="cd00096">
    <property type="entry name" value="Ig"/>
    <property type="match status" value="1"/>
</dbReference>
<name>A0A3Q3LH53_9TELE</name>
<dbReference type="STRING" id="205130.ENSMAMP00000012567"/>
<feature type="compositionally biased region" description="Pro residues" evidence="5">
    <location>
        <begin position="934"/>
        <end position="943"/>
    </location>
</feature>
<keyword evidence="6" id="KW-0472">Membrane</keyword>
<feature type="compositionally biased region" description="Polar residues" evidence="5">
    <location>
        <begin position="763"/>
        <end position="777"/>
    </location>
</feature>
<dbReference type="GeneID" id="113136229"/>
<reference evidence="9" key="2">
    <citation type="submission" date="2025-09" db="UniProtKB">
        <authorList>
            <consortium name="Ensembl"/>
        </authorList>
    </citation>
    <scope>IDENTIFICATION</scope>
</reference>
<dbReference type="InterPro" id="IPR036179">
    <property type="entry name" value="Ig-like_dom_sf"/>
</dbReference>
<evidence type="ECO:0000259" key="8">
    <source>
        <dbReference type="PROSITE" id="PS50835"/>
    </source>
</evidence>
<evidence type="ECO:0000256" key="7">
    <source>
        <dbReference type="SAM" id="SignalP"/>
    </source>
</evidence>
<dbReference type="PROSITE" id="PS50835">
    <property type="entry name" value="IG_LIKE"/>
    <property type="match status" value="2"/>
</dbReference>
<evidence type="ECO:0000256" key="3">
    <source>
        <dbReference type="ARBA" id="ARBA00023180"/>
    </source>
</evidence>
<dbReference type="PANTHER" id="PTHR44337:SF22">
    <property type="entry name" value="HEPACAM FAMILY MEMBER 2-LIKE"/>
    <property type="match status" value="1"/>
</dbReference>
<feature type="compositionally biased region" description="Basic and acidic residues" evidence="5">
    <location>
        <begin position="738"/>
        <end position="749"/>
    </location>
</feature>
<dbReference type="SMART" id="SM00408">
    <property type="entry name" value="IGc2"/>
    <property type="match status" value="2"/>
</dbReference>
<dbReference type="OrthoDB" id="5969816at2759"/>
<proteinExistence type="predicted"/>
<feature type="region of interest" description="Disordered" evidence="5">
    <location>
        <begin position="494"/>
        <end position="515"/>
    </location>
</feature>
<feature type="domain" description="Ig-like" evidence="8">
    <location>
        <begin position="224"/>
        <end position="310"/>
    </location>
</feature>
<dbReference type="InterPro" id="IPR052598">
    <property type="entry name" value="IgSF_CEA-related"/>
</dbReference>
<keyword evidence="6" id="KW-0812">Transmembrane</keyword>
<dbReference type="InterPro" id="IPR013098">
    <property type="entry name" value="Ig_I-set"/>
</dbReference>
<evidence type="ECO:0000313" key="10">
    <source>
        <dbReference type="Proteomes" id="UP000261640"/>
    </source>
</evidence>
<dbReference type="InterPro" id="IPR003599">
    <property type="entry name" value="Ig_sub"/>
</dbReference>
<dbReference type="SMART" id="SM00409">
    <property type="entry name" value="IG"/>
    <property type="match status" value="3"/>
</dbReference>
<dbReference type="InterPro" id="IPR007110">
    <property type="entry name" value="Ig-like_dom"/>
</dbReference>
<dbReference type="Proteomes" id="UP000261640">
    <property type="component" value="Unplaced"/>
</dbReference>
<feature type="compositionally biased region" description="Low complexity" evidence="5">
    <location>
        <begin position="687"/>
        <end position="703"/>
    </location>
</feature>
<feature type="compositionally biased region" description="Basic residues" evidence="5">
    <location>
        <begin position="971"/>
        <end position="987"/>
    </location>
</feature>
<feature type="compositionally biased region" description="Basic and acidic residues" evidence="5">
    <location>
        <begin position="710"/>
        <end position="721"/>
    </location>
</feature>
<feature type="region of interest" description="Disordered" evidence="5">
    <location>
        <begin position="529"/>
        <end position="807"/>
    </location>
</feature>
<evidence type="ECO:0000256" key="1">
    <source>
        <dbReference type="ARBA" id="ARBA00022729"/>
    </source>
</evidence>
<organism evidence="9 10">
    <name type="scientific">Mastacembelus armatus</name>
    <name type="common">zig-zag eel</name>
    <dbReference type="NCBI Taxonomy" id="205130"/>
    <lineage>
        <taxon>Eukaryota</taxon>
        <taxon>Metazoa</taxon>
        <taxon>Chordata</taxon>
        <taxon>Craniata</taxon>
        <taxon>Vertebrata</taxon>
        <taxon>Euteleostomi</taxon>
        <taxon>Actinopterygii</taxon>
        <taxon>Neopterygii</taxon>
        <taxon>Teleostei</taxon>
        <taxon>Neoteleostei</taxon>
        <taxon>Acanthomorphata</taxon>
        <taxon>Anabantaria</taxon>
        <taxon>Synbranchiformes</taxon>
        <taxon>Mastacembelidae</taxon>
        <taxon>Mastacembelus</taxon>
    </lineage>
</organism>
<feature type="compositionally biased region" description="Polar residues" evidence="5">
    <location>
        <begin position="596"/>
        <end position="616"/>
    </location>
</feature>
<dbReference type="PANTHER" id="PTHR44337">
    <property type="entry name" value="CARCINOEMBRYONIC ANTIGEN-RELATED CELL ADHESION MOLECULE 8"/>
    <property type="match status" value="1"/>
</dbReference>
<feature type="region of interest" description="Disordered" evidence="5">
    <location>
        <begin position="923"/>
        <end position="943"/>
    </location>
</feature>
<dbReference type="Pfam" id="PF07679">
    <property type="entry name" value="I-set"/>
    <property type="match status" value="1"/>
</dbReference>
<keyword evidence="10" id="KW-1185">Reference proteome</keyword>
<evidence type="ECO:0000256" key="5">
    <source>
        <dbReference type="SAM" id="MobiDB-lite"/>
    </source>
</evidence>
<dbReference type="SUPFAM" id="SSF48726">
    <property type="entry name" value="Immunoglobulin"/>
    <property type="match status" value="3"/>
</dbReference>
<feature type="domain" description="Ig-like" evidence="8">
    <location>
        <begin position="133"/>
        <end position="216"/>
    </location>
</feature>
<keyword evidence="3" id="KW-0325">Glycoprotein</keyword>
<feature type="compositionally biased region" description="Polar residues" evidence="5">
    <location>
        <begin position="529"/>
        <end position="540"/>
    </location>
</feature>
<evidence type="ECO:0000256" key="2">
    <source>
        <dbReference type="ARBA" id="ARBA00023157"/>
    </source>
</evidence>
<keyword evidence="2" id="KW-1015">Disulfide bond</keyword>
<reference evidence="9" key="1">
    <citation type="submission" date="2025-08" db="UniProtKB">
        <authorList>
            <consortium name="Ensembl"/>
        </authorList>
    </citation>
    <scope>IDENTIFICATION</scope>
</reference>
<keyword evidence="6" id="KW-1133">Transmembrane helix</keyword>
<dbReference type="GeneTree" id="ENSGT01130000278319"/>
<evidence type="ECO:0000256" key="6">
    <source>
        <dbReference type="SAM" id="Phobius"/>
    </source>
</evidence>
<evidence type="ECO:0000313" key="9">
    <source>
        <dbReference type="Ensembl" id="ENSMAMP00000012567.1"/>
    </source>
</evidence>
<feature type="chain" id="PRO_5018697515" evidence="7">
    <location>
        <begin position="23"/>
        <end position="1002"/>
    </location>
</feature>
<feature type="region of interest" description="Disordered" evidence="5">
    <location>
        <begin position="957"/>
        <end position="1002"/>
    </location>
</feature>
<feature type="signal peptide" evidence="7">
    <location>
        <begin position="1"/>
        <end position="22"/>
    </location>
</feature>
<dbReference type="InterPro" id="IPR003598">
    <property type="entry name" value="Ig_sub2"/>
</dbReference>
<evidence type="ECO:0000256" key="4">
    <source>
        <dbReference type="ARBA" id="ARBA00023319"/>
    </source>
</evidence>
<dbReference type="RefSeq" id="XP_026172635.1">
    <property type="nucleotide sequence ID" value="XM_026316850.1"/>
</dbReference>
<dbReference type="InterPro" id="IPR013783">
    <property type="entry name" value="Ig-like_fold"/>
</dbReference>
<dbReference type="Gene3D" id="2.60.40.10">
    <property type="entry name" value="Immunoglobulins"/>
    <property type="match status" value="3"/>
</dbReference>
<feature type="compositionally biased region" description="Polar residues" evidence="5">
    <location>
        <begin position="501"/>
        <end position="515"/>
    </location>
</feature>
<sequence>MRQPLLLTSLSLAVLLSAIVQAQNPVPIQFQANPVLLQTGTEIVFTVLTVPQILFMEWRYKGDILVIWTGGAPTFNPVPQFQGRVTITATQLKIGSAQLRDAGNYTLTVIPLATTGLAENSGSVQLRVFDAVAGVNLVVPSVAVEDGNVSLSCTWTAGTELTVQWSKDGTAITANPRITISRGSLIISPALRGDTGKYTCTVSNPVSAQTATQTLTIYYGPDTPVLTKESSKQCVGGGDVLVGQAVRLTCTSASLPPALFSWQYKGQPVTPSQSDSGMFTLQTFTTNQSGQYACIARNSVTGRTSQQTTALAIVDICLSVGEVVGIVIGSLLLLLIIVLLIIFIIYLIRRRRAQGEDTVVSRKTNLNTRPIPPDPQPNGARELGQGPQPPLYHTSTHMHQPDLLHTALRERHNNPQTLPLNSLHNSDTHQQISRTHTNGLLQNAIQNTNSYPHNGIDNPAFMHSNAQNTNTLPNTQQQNPNILIQAGTAQGTAQPPAVHVSLNTLPPTAEQNSNAQMPTINVNLNSYSTHGQQIQQDSSLPLTNTANNAPQTQQNLMQGEQSNPRGGSGQSYPNGPRMNGHTSHQAQPGLIPTGYTHYNSHNTFQQNANTQTYQQDTEPRNRSDRNSGRRNATPSSTRQQIPWDLLRGTPAYPRGTLQRESFSPDLYSDSTDYTVHPPIREARTLNRSQPQQTTSQSRTPTRQDVPSVDRQTRSRLDDRPLRIPQLEPANHTHSSPRTHRESAQQDIRDLPGSQTALRHEATHSSNPQALPLMSQQAPVGRSVVSREPTTQLGMSAPWGTDTRALADPNHLPQVNMAQQHRGVPIRTSAQGLGRETLPVIHQYRQGGTAPVSYPSAQVNPSNLTQTALKAHTEKTQTFQNRRQQTQAALLHPGAQPIAPAAEARHPPTPPPVIPLTQFQTIPKEHKQHKSPIRGPQPPRPPVNIPVAQRHPRHTLNVKHHHQRPGNGHMHVSAHRHAHAPTHGHPAHFTHQQQQQAHRGRPR</sequence>
<feature type="compositionally biased region" description="Basic and acidic residues" evidence="5">
    <location>
        <begin position="617"/>
        <end position="627"/>
    </location>
</feature>
<dbReference type="Ensembl" id="ENSMAMT00000012899.2">
    <property type="protein sequence ID" value="ENSMAMP00000012567.1"/>
    <property type="gene ID" value="ENSMAMG00000008506.2"/>
</dbReference>
<dbReference type="AlphaFoldDB" id="A0A3Q3LH53"/>
<dbReference type="InParanoid" id="A0A3Q3LH53"/>
<dbReference type="Pfam" id="PF13895">
    <property type="entry name" value="Ig_2"/>
    <property type="match status" value="1"/>
</dbReference>
<keyword evidence="4" id="KW-0393">Immunoglobulin domain</keyword>
<protein>
    <submittedName>
        <fullName evidence="9">Uncharacterized LOC113136229</fullName>
    </submittedName>
</protein>